<dbReference type="RefSeq" id="WP_099262568.1">
    <property type="nucleotide sequence ID" value="NZ_NIZW01000017.1"/>
</dbReference>
<dbReference type="SMART" id="SM00220">
    <property type="entry name" value="S_TKc"/>
    <property type="match status" value="1"/>
</dbReference>
<feature type="transmembrane region" description="Helical" evidence="7">
    <location>
        <begin position="455"/>
        <end position="484"/>
    </location>
</feature>
<feature type="compositionally biased region" description="Basic and acidic residues" evidence="6">
    <location>
        <begin position="13"/>
        <end position="22"/>
    </location>
</feature>
<keyword evidence="2 5" id="KW-0547">Nucleotide-binding</keyword>
<dbReference type="Pfam" id="PF00069">
    <property type="entry name" value="Pkinase"/>
    <property type="match status" value="1"/>
</dbReference>
<dbReference type="InterPro" id="IPR011009">
    <property type="entry name" value="Kinase-like_dom_sf"/>
</dbReference>
<dbReference type="CDD" id="cd14014">
    <property type="entry name" value="STKc_PknB_like"/>
    <property type="match status" value="1"/>
</dbReference>
<reference evidence="9 10" key="1">
    <citation type="submission" date="2017-06" db="EMBL/GenBank/DDBJ databases">
        <title>Description of Rhodopirellula bahusiensis sp. nov.</title>
        <authorList>
            <person name="Kizina J."/>
            <person name="Harder J."/>
        </authorList>
    </citation>
    <scope>NUCLEOTIDE SEQUENCE [LARGE SCALE GENOMIC DNA]</scope>
    <source>
        <strain evidence="9 10">SWK21</strain>
    </source>
</reference>
<keyword evidence="1" id="KW-0808">Transferase</keyword>
<evidence type="ECO:0000256" key="6">
    <source>
        <dbReference type="SAM" id="MobiDB-lite"/>
    </source>
</evidence>
<feature type="transmembrane region" description="Helical" evidence="7">
    <location>
        <begin position="422"/>
        <end position="443"/>
    </location>
</feature>
<keyword evidence="10" id="KW-1185">Reference proteome</keyword>
<dbReference type="PROSITE" id="PS50011">
    <property type="entry name" value="PROTEIN_KINASE_DOM"/>
    <property type="match status" value="1"/>
</dbReference>
<dbReference type="PANTHER" id="PTHR43289:SF34">
    <property type="entry name" value="SERINE_THREONINE-PROTEIN KINASE YBDM-RELATED"/>
    <property type="match status" value="1"/>
</dbReference>
<dbReference type="Proteomes" id="UP000225740">
    <property type="component" value="Unassembled WGS sequence"/>
</dbReference>
<organism evidence="9 10">
    <name type="scientific">Rhodopirellula bahusiensis</name>
    <dbReference type="NCBI Taxonomy" id="2014065"/>
    <lineage>
        <taxon>Bacteria</taxon>
        <taxon>Pseudomonadati</taxon>
        <taxon>Planctomycetota</taxon>
        <taxon>Planctomycetia</taxon>
        <taxon>Pirellulales</taxon>
        <taxon>Pirellulaceae</taxon>
        <taxon>Rhodopirellula</taxon>
    </lineage>
</organism>
<feature type="compositionally biased region" description="Polar residues" evidence="6">
    <location>
        <begin position="24"/>
        <end position="33"/>
    </location>
</feature>
<keyword evidence="7" id="KW-0472">Membrane</keyword>
<keyword evidence="7" id="KW-1133">Transmembrane helix</keyword>
<dbReference type="GeneID" id="90610445"/>
<dbReference type="OrthoDB" id="6111975at2"/>
<dbReference type="GO" id="GO:0005524">
    <property type="term" value="F:ATP binding"/>
    <property type="evidence" value="ECO:0007669"/>
    <property type="project" value="UniProtKB-UniRule"/>
</dbReference>
<dbReference type="SUPFAM" id="SSF56112">
    <property type="entry name" value="Protein kinase-like (PK-like)"/>
    <property type="match status" value="1"/>
</dbReference>
<sequence>MDNGTEPKQGDSITRDDTDVDSKATVSSSQSSHLLGAIESPQIWSAQHLRGHVGGYELVREIGRGGFGIVYLARDEKLKRNVAIKIARPEIVRDVAAIRRFQDEAQSAARLDHPGIISIYDSGEQDDLHYYVMPYLIGQHLGDWLANQSSPMPEVEAAQWMIQIANAVQYGHEAGIIHRDLKPQNILMQQSPSGELRKPVVLDFGLCANTESTVATTTRIAGTPRYIAPEQAMFGNRRITPKSDVYSLGVMLYQMLTGTTPLAPDSFAEAVLMLHHSQIDGPQKHRPELSDAMQAICLKCLRRDPDSRYESAAAFEADLQRMLEGRPVEAKCPGILERFGYELYHGPLERIFGWAIIAINFLIWAWAAIGGLLVWQRHSNEPQLAETLPEFIFFVVLVVVPFHLLGAHAGSLMVRGTKHYRWLAFMGLVSLVWSGIQATNLFTSGTTLKIYEGRVLATTLVFLVIAPAFFAQGCMLVAGAWTAWRRNRSNV</sequence>
<dbReference type="AlphaFoldDB" id="A0A2G1W3A3"/>
<feature type="domain" description="Protein kinase" evidence="8">
    <location>
        <begin position="56"/>
        <end position="323"/>
    </location>
</feature>
<proteinExistence type="predicted"/>
<evidence type="ECO:0000256" key="5">
    <source>
        <dbReference type="PROSITE-ProRule" id="PRU10141"/>
    </source>
</evidence>
<evidence type="ECO:0000259" key="8">
    <source>
        <dbReference type="PROSITE" id="PS50011"/>
    </source>
</evidence>
<dbReference type="InterPro" id="IPR017441">
    <property type="entry name" value="Protein_kinase_ATP_BS"/>
</dbReference>
<evidence type="ECO:0000313" key="10">
    <source>
        <dbReference type="Proteomes" id="UP000225740"/>
    </source>
</evidence>
<keyword evidence="7" id="KW-0812">Transmembrane</keyword>
<dbReference type="GO" id="GO:0004674">
    <property type="term" value="F:protein serine/threonine kinase activity"/>
    <property type="evidence" value="ECO:0007669"/>
    <property type="project" value="TreeGrafter"/>
</dbReference>
<feature type="binding site" evidence="5">
    <location>
        <position position="85"/>
    </location>
    <ligand>
        <name>ATP</name>
        <dbReference type="ChEBI" id="CHEBI:30616"/>
    </ligand>
</feature>
<dbReference type="EMBL" id="NIZW01000017">
    <property type="protein sequence ID" value="PHQ33461.1"/>
    <property type="molecule type" value="Genomic_DNA"/>
</dbReference>
<dbReference type="PROSITE" id="PS00108">
    <property type="entry name" value="PROTEIN_KINASE_ST"/>
    <property type="match status" value="1"/>
</dbReference>
<dbReference type="Gene3D" id="3.30.200.20">
    <property type="entry name" value="Phosphorylase Kinase, domain 1"/>
    <property type="match status" value="1"/>
</dbReference>
<feature type="transmembrane region" description="Helical" evidence="7">
    <location>
        <begin position="391"/>
        <end position="410"/>
    </location>
</feature>
<protein>
    <submittedName>
        <fullName evidence="9">Protein kinase</fullName>
    </submittedName>
</protein>
<gene>
    <name evidence="9" type="ORF">CEE69_20820</name>
</gene>
<evidence type="ECO:0000256" key="2">
    <source>
        <dbReference type="ARBA" id="ARBA00022741"/>
    </source>
</evidence>
<evidence type="ECO:0000256" key="4">
    <source>
        <dbReference type="ARBA" id="ARBA00022840"/>
    </source>
</evidence>
<evidence type="ECO:0000256" key="7">
    <source>
        <dbReference type="SAM" id="Phobius"/>
    </source>
</evidence>
<comment type="caution">
    <text evidence="9">The sequence shown here is derived from an EMBL/GenBank/DDBJ whole genome shotgun (WGS) entry which is preliminary data.</text>
</comment>
<evidence type="ECO:0000256" key="1">
    <source>
        <dbReference type="ARBA" id="ARBA00022679"/>
    </source>
</evidence>
<dbReference type="PROSITE" id="PS00107">
    <property type="entry name" value="PROTEIN_KINASE_ATP"/>
    <property type="match status" value="1"/>
</dbReference>
<name>A0A2G1W3A3_9BACT</name>
<dbReference type="PANTHER" id="PTHR43289">
    <property type="entry name" value="MITOGEN-ACTIVATED PROTEIN KINASE KINASE KINASE 20-RELATED"/>
    <property type="match status" value="1"/>
</dbReference>
<accession>A0A2G1W3A3</accession>
<feature type="transmembrane region" description="Helical" evidence="7">
    <location>
        <begin position="351"/>
        <end position="375"/>
    </location>
</feature>
<dbReference type="Gene3D" id="1.10.510.10">
    <property type="entry name" value="Transferase(Phosphotransferase) domain 1"/>
    <property type="match status" value="1"/>
</dbReference>
<evidence type="ECO:0000313" key="9">
    <source>
        <dbReference type="EMBL" id="PHQ33461.1"/>
    </source>
</evidence>
<feature type="region of interest" description="Disordered" evidence="6">
    <location>
        <begin position="1"/>
        <end position="33"/>
    </location>
</feature>
<keyword evidence="4 5" id="KW-0067">ATP-binding</keyword>
<evidence type="ECO:0000256" key="3">
    <source>
        <dbReference type="ARBA" id="ARBA00022777"/>
    </source>
</evidence>
<keyword evidence="3 9" id="KW-0418">Kinase</keyword>
<dbReference type="InterPro" id="IPR000719">
    <property type="entry name" value="Prot_kinase_dom"/>
</dbReference>
<dbReference type="InterPro" id="IPR008271">
    <property type="entry name" value="Ser/Thr_kinase_AS"/>
</dbReference>